<gene>
    <name evidence="1" type="ORF">Tci_855843</name>
</gene>
<reference evidence="1" key="1">
    <citation type="journal article" date="2019" name="Sci. Rep.">
        <title>Draft genome of Tanacetum cinerariifolium, the natural source of mosquito coil.</title>
        <authorList>
            <person name="Yamashiro T."/>
            <person name="Shiraishi A."/>
            <person name="Satake H."/>
            <person name="Nakayama K."/>
        </authorList>
    </citation>
    <scope>NUCLEOTIDE SEQUENCE</scope>
</reference>
<sequence length="77" mass="7807">VAIRGCLLRAAEPTAAVGGVFGWAAEVGSHIRACLLGLPKQQLYGGVCLVKLPTAAAIRGCLFGEAADSSSYTGVFV</sequence>
<accession>A0A699RDL0</accession>
<comment type="caution">
    <text evidence="1">The sequence shown here is derived from an EMBL/GenBank/DDBJ whole genome shotgun (WGS) entry which is preliminary data.</text>
</comment>
<dbReference type="EMBL" id="BKCJ011091730">
    <property type="protein sequence ID" value="GFC83873.1"/>
    <property type="molecule type" value="Genomic_DNA"/>
</dbReference>
<name>A0A699RDL0_TANCI</name>
<feature type="non-terminal residue" evidence="1">
    <location>
        <position position="1"/>
    </location>
</feature>
<protein>
    <submittedName>
        <fullName evidence="1">Uncharacterized protein</fullName>
    </submittedName>
</protein>
<dbReference type="AlphaFoldDB" id="A0A699RDL0"/>
<proteinExistence type="predicted"/>
<organism evidence="1">
    <name type="scientific">Tanacetum cinerariifolium</name>
    <name type="common">Dalmatian daisy</name>
    <name type="synonym">Chrysanthemum cinerariifolium</name>
    <dbReference type="NCBI Taxonomy" id="118510"/>
    <lineage>
        <taxon>Eukaryota</taxon>
        <taxon>Viridiplantae</taxon>
        <taxon>Streptophyta</taxon>
        <taxon>Embryophyta</taxon>
        <taxon>Tracheophyta</taxon>
        <taxon>Spermatophyta</taxon>
        <taxon>Magnoliopsida</taxon>
        <taxon>eudicotyledons</taxon>
        <taxon>Gunneridae</taxon>
        <taxon>Pentapetalae</taxon>
        <taxon>asterids</taxon>
        <taxon>campanulids</taxon>
        <taxon>Asterales</taxon>
        <taxon>Asteraceae</taxon>
        <taxon>Asteroideae</taxon>
        <taxon>Anthemideae</taxon>
        <taxon>Anthemidinae</taxon>
        <taxon>Tanacetum</taxon>
    </lineage>
</organism>
<evidence type="ECO:0000313" key="1">
    <source>
        <dbReference type="EMBL" id="GFC83873.1"/>
    </source>
</evidence>